<keyword evidence="2" id="KW-0963">Cytoplasm</keyword>
<dbReference type="PANTHER" id="PTHR14344">
    <property type="entry name" value="WD REPEAT PROTEIN"/>
    <property type="match status" value="1"/>
</dbReference>
<evidence type="ECO:0000256" key="7">
    <source>
        <dbReference type="PROSITE-ProRule" id="PRU00221"/>
    </source>
</evidence>
<dbReference type="InterPro" id="IPR001680">
    <property type="entry name" value="WD40_rpt"/>
</dbReference>
<keyword evidence="9" id="KW-1185">Reference proteome</keyword>
<dbReference type="GeneID" id="81372970"/>
<dbReference type="Proteomes" id="UP001147747">
    <property type="component" value="Unassembled WGS sequence"/>
</dbReference>
<sequence length="1154" mass="125958">MSELMGMSTSLEHVDACVPITALKTFEWGDRLFVFKGQGPFFRVIEDQTGDVVAQIQGFKRNNVHGFIPLPQKEHDRVQVVIWGSSSVRAIELVFGKISNEAIAISAVTAEFLAPDWILNGCAAVPGGSNSVYLMTANNALLGLKLLTDTASSHYDASICMHQLTTSVKSILYTGDLVALSASHILIVSGTAFGEIIVWSCFINDKNPSKPEAIGSIHHFFTGHEGSIYGVRISPKIQSLNDGQPGRLLASCSDDRTMRIWDISDCENKSVEDHSAYSTDGFELRSTGFGSAATEHSELGSESCVAQAYGHTARIWAVKFRSMRGNNPNKLGLVTRGEDSTSVQWDLSWETSSPGNTEYLLQQTSSMHSHAGKHIWSMDLCSRGEETVVFTGGADGALKSYRIQEINSPKKPEPPVNLKLARLHGPKCFGLVAPDCFLSCSVRSEVQLGHLGPEEYPKITWEQLSVLEDLSKFATMAGSPELGLALIGNSKGLVRLYNHNTKSFYELVDLGERALVFFILEPFVQSGSFSFIATYLKDDKATMVNVNEWRTANPRVETTTFSLPRRPFELSSAGLTHDGQYLAIGSKLGGLAIYRVSGLDMSSEPLMLDRRAHGKEGTHHIQALPPVNGPQNPSSQFILTCGRDGNYCAHEIKANGDGDGDEGLSFETLHRTSSALGTHLQGVYFDEDTGDLMIYGFRGQTFVLRNESKQADVDHIPSGGFRRTWTFHPGIKGSGEALFMFQEGAQILPVRIQKNRKRSVRAGVHGREIKSLDCRNAVEGRPVLFATGAEDTTLRIMSPSNDADKAPWGSFRTYLILKEHKSGVQQVTWSKNGQYLFTSAGYEDFFVWKVGLLPSFGITAVLIATCPTSEVDSELRVTSFDTVEVEESGSEGYLICLTLSNSKIRIFHFSPNEGGRFTLLAQGRYMTNCLTQAKFVIKDSSVSLITAATDGYFTLWDLTSTLEPFYTISSSELKLKKPLNSSQISPESISCENRYQVTSNSIKAMELAQIFDNVNALLTGSDDNSMTVSLLKTSPTNPCQNAEVVTVSIPDAHAASVTTLQIIECRKSQTSSSGPETTILTVATSGNDHRVKIWSIAIDPTQAGTAGIKIDLLLDRYSSVADISSIGIIRDSASAESQLLIGGVGLELLQLKSR</sequence>
<dbReference type="GO" id="GO:0005737">
    <property type="term" value="C:cytoplasm"/>
    <property type="evidence" value="ECO:0007669"/>
    <property type="project" value="UniProtKB-SubCell"/>
</dbReference>
<reference evidence="8" key="1">
    <citation type="submission" date="2022-12" db="EMBL/GenBank/DDBJ databases">
        <authorList>
            <person name="Petersen C."/>
        </authorList>
    </citation>
    <scope>NUCLEOTIDE SEQUENCE</scope>
    <source>
        <strain evidence="8">IBT 29677</strain>
    </source>
</reference>
<comment type="similarity">
    <text evidence="6">Belongs to the WD repeat WDR6 family.</text>
</comment>
<dbReference type="InterPro" id="IPR015943">
    <property type="entry name" value="WD40/YVTN_repeat-like_dom_sf"/>
</dbReference>
<dbReference type="EMBL" id="JAPZBU010000009">
    <property type="protein sequence ID" value="KAJ5386812.1"/>
    <property type="molecule type" value="Genomic_DNA"/>
</dbReference>
<evidence type="ECO:0008006" key="10">
    <source>
        <dbReference type="Google" id="ProtNLM"/>
    </source>
</evidence>
<evidence type="ECO:0000256" key="2">
    <source>
        <dbReference type="ARBA" id="ARBA00022490"/>
    </source>
</evidence>
<feature type="repeat" description="WD" evidence="7">
    <location>
        <begin position="221"/>
        <end position="271"/>
    </location>
</feature>
<dbReference type="InterPro" id="IPR036322">
    <property type="entry name" value="WD40_repeat_dom_sf"/>
</dbReference>
<dbReference type="SUPFAM" id="SSF50978">
    <property type="entry name" value="WD40 repeat-like"/>
    <property type="match status" value="2"/>
</dbReference>
<keyword evidence="5" id="KW-0677">Repeat</keyword>
<dbReference type="GO" id="GO:0030488">
    <property type="term" value="P:tRNA methylation"/>
    <property type="evidence" value="ECO:0007669"/>
    <property type="project" value="TreeGrafter"/>
</dbReference>
<evidence type="ECO:0000313" key="9">
    <source>
        <dbReference type="Proteomes" id="UP001147747"/>
    </source>
</evidence>
<keyword evidence="3 7" id="KW-0853">WD repeat</keyword>
<reference evidence="8" key="2">
    <citation type="journal article" date="2023" name="IMA Fungus">
        <title>Comparative genomic study of the Penicillium genus elucidates a diverse pangenome and 15 lateral gene transfer events.</title>
        <authorList>
            <person name="Petersen C."/>
            <person name="Sorensen T."/>
            <person name="Nielsen M.R."/>
            <person name="Sondergaard T.E."/>
            <person name="Sorensen J.L."/>
            <person name="Fitzpatrick D.A."/>
            <person name="Frisvad J.C."/>
            <person name="Nielsen K.L."/>
        </authorList>
    </citation>
    <scope>NUCLEOTIDE SEQUENCE</scope>
    <source>
        <strain evidence="8">IBT 29677</strain>
    </source>
</reference>
<dbReference type="InterPro" id="IPR019775">
    <property type="entry name" value="WD40_repeat_CS"/>
</dbReference>
<comment type="caution">
    <text evidence="8">The sequence shown here is derived from an EMBL/GenBank/DDBJ whole genome shotgun (WGS) entry which is preliminary data.</text>
</comment>
<proteinExistence type="inferred from homology"/>
<feature type="repeat" description="WD" evidence="7">
    <location>
        <begin position="817"/>
        <end position="850"/>
    </location>
</feature>
<evidence type="ECO:0000256" key="1">
    <source>
        <dbReference type="ARBA" id="ARBA00004496"/>
    </source>
</evidence>
<gene>
    <name evidence="8" type="ORF">N7509_009353</name>
</gene>
<dbReference type="PROSITE" id="PS50082">
    <property type="entry name" value="WD_REPEATS_2"/>
    <property type="match status" value="2"/>
</dbReference>
<evidence type="ECO:0000256" key="5">
    <source>
        <dbReference type="ARBA" id="ARBA00022737"/>
    </source>
</evidence>
<protein>
    <recommendedName>
        <fullName evidence="10">WD repeat protein</fullName>
    </recommendedName>
</protein>
<dbReference type="RefSeq" id="XP_056484610.1">
    <property type="nucleotide sequence ID" value="XM_056633990.1"/>
</dbReference>
<dbReference type="OrthoDB" id="5594999at2759"/>
<comment type="subcellular location">
    <subcellularLocation>
        <location evidence="1">Cytoplasm</location>
    </subcellularLocation>
</comment>
<evidence type="ECO:0000313" key="8">
    <source>
        <dbReference type="EMBL" id="KAJ5386812.1"/>
    </source>
</evidence>
<dbReference type="AlphaFoldDB" id="A0A9X0B3J9"/>
<organism evidence="8 9">
    <name type="scientific">Penicillium cosmopolitanum</name>
    <dbReference type="NCBI Taxonomy" id="1131564"/>
    <lineage>
        <taxon>Eukaryota</taxon>
        <taxon>Fungi</taxon>
        <taxon>Dikarya</taxon>
        <taxon>Ascomycota</taxon>
        <taxon>Pezizomycotina</taxon>
        <taxon>Eurotiomycetes</taxon>
        <taxon>Eurotiomycetidae</taxon>
        <taxon>Eurotiales</taxon>
        <taxon>Aspergillaceae</taxon>
        <taxon>Penicillium</taxon>
    </lineage>
</organism>
<dbReference type="InterPro" id="IPR051973">
    <property type="entry name" value="tRNA_Anticodon_Mtase-Reg"/>
</dbReference>
<evidence type="ECO:0000256" key="4">
    <source>
        <dbReference type="ARBA" id="ARBA00022694"/>
    </source>
</evidence>
<name>A0A9X0B3J9_9EURO</name>
<keyword evidence="4" id="KW-0819">tRNA processing</keyword>
<dbReference type="Pfam" id="PF00400">
    <property type="entry name" value="WD40"/>
    <property type="match status" value="2"/>
</dbReference>
<evidence type="ECO:0000256" key="6">
    <source>
        <dbReference type="ARBA" id="ARBA00038255"/>
    </source>
</evidence>
<dbReference type="SMART" id="SM00320">
    <property type="entry name" value="WD40"/>
    <property type="match status" value="7"/>
</dbReference>
<evidence type="ECO:0000256" key="3">
    <source>
        <dbReference type="ARBA" id="ARBA00022574"/>
    </source>
</evidence>
<dbReference type="PANTHER" id="PTHR14344:SF3">
    <property type="entry name" value="WD REPEAT-CONTAINING PROTEIN 6"/>
    <property type="match status" value="1"/>
</dbReference>
<accession>A0A9X0B3J9</accession>
<dbReference type="Gene3D" id="2.130.10.10">
    <property type="entry name" value="YVTN repeat-like/Quinoprotein amine dehydrogenase"/>
    <property type="match status" value="3"/>
</dbReference>
<dbReference type="PROSITE" id="PS00678">
    <property type="entry name" value="WD_REPEATS_1"/>
    <property type="match status" value="1"/>
</dbReference>
<dbReference type="PROSITE" id="PS50294">
    <property type="entry name" value="WD_REPEATS_REGION"/>
    <property type="match status" value="1"/>
</dbReference>